<evidence type="ECO:0000256" key="2">
    <source>
        <dbReference type="ARBA" id="ARBA00004123"/>
    </source>
</evidence>
<feature type="region of interest" description="Disordered" evidence="8">
    <location>
        <begin position="228"/>
        <end position="250"/>
    </location>
</feature>
<dbReference type="AlphaFoldDB" id="C1MJN4"/>
<dbReference type="InterPro" id="IPR013083">
    <property type="entry name" value="Znf_RING/FYVE/PHD"/>
</dbReference>
<dbReference type="STRING" id="564608.C1MJN4"/>
<evidence type="ECO:0000256" key="4">
    <source>
        <dbReference type="ARBA" id="ARBA00012483"/>
    </source>
</evidence>
<evidence type="ECO:0000313" key="10">
    <source>
        <dbReference type="EMBL" id="EEH59226.1"/>
    </source>
</evidence>
<dbReference type="EMBL" id="GG663736">
    <property type="protein sequence ID" value="EEH59226.1"/>
    <property type="molecule type" value="Genomic_DNA"/>
</dbReference>
<organism evidence="11">
    <name type="scientific">Micromonas pusilla (strain CCMP1545)</name>
    <name type="common">Picoplanktonic green alga</name>
    <dbReference type="NCBI Taxonomy" id="564608"/>
    <lineage>
        <taxon>Eukaryota</taxon>
        <taxon>Viridiplantae</taxon>
        <taxon>Chlorophyta</taxon>
        <taxon>Mamiellophyceae</taxon>
        <taxon>Mamiellales</taxon>
        <taxon>Mamiellaceae</taxon>
        <taxon>Micromonas</taxon>
    </lineage>
</organism>
<dbReference type="PROSITE" id="PS51698">
    <property type="entry name" value="U_BOX"/>
    <property type="match status" value="1"/>
</dbReference>
<evidence type="ECO:0000256" key="7">
    <source>
        <dbReference type="ARBA" id="ARBA00023242"/>
    </source>
</evidence>
<keyword evidence="11" id="KW-1185">Reference proteome</keyword>
<dbReference type="GO" id="GO:0005634">
    <property type="term" value="C:nucleus"/>
    <property type="evidence" value="ECO:0007669"/>
    <property type="project" value="UniProtKB-SubCell"/>
</dbReference>
<comment type="similarity">
    <text evidence="3">Belongs to the cyclophilin-type PPIase family. PPIL2 subfamily.</text>
</comment>
<feature type="compositionally biased region" description="Basic and acidic residues" evidence="8">
    <location>
        <begin position="344"/>
        <end position="356"/>
    </location>
</feature>
<dbReference type="EC" id="2.3.2.27" evidence="4"/>
<name>C1MJN4_MICPC</name>
<dbReference type="Proteomes" id="UP000001876">
    <property type="component" value="Unassembled WGS sequence"/>
</dbReference>
<dbReference type="GO" id="GO:0016567">
    <property type="term" value="P:protein ubiquitination"/>
    <property type="evidence" value="ECO:0007669"/>
    <property type="project" value="UniProtKB-UniPathway"/>
</dbReference>
<keyword evidence="7" id="KW-0539">Nucleus</keyword>
<evidence type="ECO:0000256" key="5">
    <source>
        <dbReference type="ARBA" id="ARBA00022679"/>
    </source>
</evidence>
<feature type="domain" description="U-box" evidence="9">
    <location>
        <begin position="36"/>
        <end position="109"/>
    </location>
</feature>
<gene>
    <name evidence="10" type="ORF">MICPUCDRAFT_55031</name>
</gene>
<dbReference type="RefSeq" id="XP_003055850.1">
    <property type="nucleotide sequence ID" value="XM_003055804.1"/>
</dbReference>
<dbReference type="GO" id="GO:0061630">
    <property type="term" value="F:ubiquitin protein ligase activity"/>
    <property type="evidence" value="ECO:0007669"/>
    <property type="project" value="UniProtKB-EC"/>
</dbReference>
<comment type="subcellular location">
    <subcellularLocation>
        <location evidence="2">Nucleus</location>
    </subcellularLocation>
</comment>
<keyword evidence="5" id="KW-0808">Transferase</keyword>
<dbReference type="KEGG" id="mpp:MICPUCDRAFT_55031"/>
<dbReference type="InterPro" id="IPR003613">
    <property type="entry name" value="Ubox_domain"/>
</dbReference>
<dbReference type="GeneID" id="9681628"/>
<dbReference type="CDD" id="cd16663">
    <property type="entry name" value="RING-Ubox_PPIL2"/>
    <property type="match status" value="1"/>
</dbReference>
<comment type="catalytic activity">
    <reaction evidence="1">
        <text>S-ubiquitinyl-[E2 ubiquitin-conjugating enzyme]-L-cysteine + [acceptor protein]-L-lysine = [E2 ubiquitin-conjugating enzyme]-L-cysteine + N(6)-ubiquitinyl-[acceptor protein]-L-lysine.</text>
        <dbReference type="EC" id="2.3.2.27"/>
    </reaction>
</comment>
<evidence type="ECO:0000256" key="6">
    <source>
        <dbReference type="ARBA" id="ARBA00022786"/>
    </source>
</evidence>
<keyword evidence="6" id="KW-0833">Ubl conjugation pathway</keyword>
<evidence type="ECO:0000313" key="11">
    <source>
        <dbReference type="Proteomes" id="UP000001876"/>
    </source>
</evidence>
<evidence type="ECO:0000259" key="9">
    <source>
        <dbReference type="PROSITE" id="PS51698"/>
    </source>
</evidence>
<accession>C1MJN4</accession>
<dbReference type="SMART" id="SM00504">
    <property type="entry name" value="Ubox"/>
    <property type="match status" value="1"/>
</dbReference>
<dbReference type="UniPathway" id="UPA00143"/>
<evidence type="ECO:0000256" key="3">
    <source>
        <dbReference type="ARBA" id="ARBA00007930"/>
    </source>
</evidence>
<feature type="compositionally biased region" description="Basic and acidic residues" evidence="8">
    <location>
        <begin position="228"/>
        <end position="238"/>
    </location>
</feature>
<dbReference type="FunFam" id="3.30.40.10:FF:000079">
    <property type="entry name" value="Peptidyl-prolyl cis-trans isomerase 2"/>
    <property type="match status" value="1"/>
</dbReference>
<feature type="region of interest" description="Disordered" evidence="8">
    <location>
        <begin position="275"/>
        <end position="357"/>
    </location>
</feature>
<dbReference type="OrthoDB" id="497316at2759"/>
<feature type="compositionally biased region" description="Polar residues" evidence="8">
    <location>
        <begin position="240"/>
        <end position="250"/>
    </location>
</feature>
<reference evidence="10 11" key="1">
    <citation type="journal article" date="2009" name="Science">
        <title>Green evolution and dynamic adaptations revealed by genomes of the marine picoeukaryotes Micromonas.</title>
        <authorList>
            <person name="Worden A.Z."/>
            <person name="Lee J.H."/>
            <person name="Mock T."/>
            <person name="Rouze P."/>
            <person name="Simmons M.P."/>
            <person name="Aerts A.L."/>
            <person name="Allen A.E."/>
            <person name="Cuvelier M.L."/>
            <person name="Derelle E."/>
            <person name="Everett M.V."/>
            <person name="Foulon E."/>
            <person name="Grimwood J."/>
            <person name="Gundlach H."/>
            <person name="Henrissat B."/>
            <person name="Napoli C."/>
            <person name="McDonald S.M."/>
            <person name="Parker M.S."/>
            <person name="Rombauts S."/>
            <person name="Salamov A."/>
            <person name="Von Dassow P."/>
            <person name="Badger J.H."/>
            <person name="Coutinho P.M."/>
            <person name="Demir E."/>
            <person name="Dubchak I."/>
            <person name="Gentemann C."/>
            <person name="Eikrem W."/>
            <person name="Gready J.E."/>
            <person name="John U."/>
            <person name="Lanier W."/>
            <person name="Lindquist E.A."/>
            <person name="Lucas S."/>
            <person name="Mayer K.F."/>
            <person name="Moreau H."/>
            <person name="Not F."/>
            <person name="Otillar R."/>
            <person name="Panaud O."/>
            <person name="Pangilinan J."/>
            <person name="Paulsen I."/>
            <person name="Piegu B."/>
            <person name="Poliakov A."/>
            <person name="Robbens S."/>
            <person name="Schmutz J."/>
            <person name="Toulza E."/>
            <person name="Wyss T."/>
            <person name="Zelensky A."/>
            <person name="Zhou K."/>
            <person name="Armbrust E.V."/>
            <person name="Bhattacharya D."/>
            <person name="Goodenough U.W."/>
            <person name="Van de Peer Y."/>
            <person name="Grigoriev I.V."/>
        </authorList>
    </citation>
    <scope>NUCLEOTIDE SEQUENCE [LARGE SCALE GENOMIC DNA]</scope>
    <source>
        <strain evidence="10 11">CCMP1545</strain>
    </source>
</reference>
<evidence type="ECO:0000256" key="8">
    <source>
        <dbReference type="SAM" id="MobiDB-lite"/>
    </source>
</evidence>
<dbReference type="InterPro" id="IPR026951">
    <property type="entry name" value="PPIL2_U-box_dom"/>
</dbReference>
<dbReference type="SUPFAM" id="SSF57850">
    <property type="entry name" value="RING/U-box"/>
    <property type="match status" value="1"/>
</dbReference>
<proteinExistence type="inferred from homology"/>
<protein>
    <recommendedName>
        <fullName evidence="4">RING-type E3 ubiquitin transferase</fullName>
        <ecNumber evidence="4">2.3.2.27</ecNumber>
    </recommendedName>
</protein>
<evidence type="ECO:0000256" key="1">
    <source>
        <dbReference type="ARBA" id="ARBA00000900"/>
    </source>
</evidence>
<sequence length="372" mass="40381">MGKKSMTKDRGYVTATEWREEGGGFKDRAGEGIPFRRLPFNCCAVSFLPFEDPVCTDDGTVMDIMHAVPYVQKHKKHPVTGEPLELKQLTKLTFHKNDAGEYECPVLNKVGTTFTDSTHIVAIKTTGNVFCRAAIDELCVKAKCWRDLLTDEPFTRKDIITLQARSSCRTGAHTTAVSHFQSRHTSTPFNSASDAYELHPDVALNDGPSTLQDPLNQSGRTLDAFEHVKRGHDTRGGEDGTSTDAAAPTNMNARAMSEDIKRVLQGLGTSDASAALDAGGGGKRAQAERQLAAAKADADQSGKDTSAAAAKDTSHLRKGPKQLTHVLDNVRFRPGSHTWNTDGSDAHDASAHEARPMHWSPYDRVGVVDADP</sequence>
<dbReference type="Gene3D" id="3.30.40.10">
    <property type="entry name" value="Zinc/RING finger domain, C3HC4 (zinc finger)"/>
    <property type="match status" value="1"/>
</dbReference>
<dbReference type="eggNOG" id="KOG0883">
    <property type="taxonomic scope" value="Eukaryota"/>
</dbReference>